<dbReference type="PROSITE" id="PS50089">
    <property type="entry name" value="ZF_RING_2"/>
    <property type="match status" value="1"/>
</dbReference>
<dbReference type="InterPro" id="IPR001370">
    <property type="entry name" value="BIR_rpt"/>
</dbReference>
<feature type="region of interest" description="Disordered" evidence="7">
    <location>
        <begin position="373"/>
        <end position="392"/>
    </location>
</feature>
<accession>A0A210R6C6</accession>
<keyword evidence="10" id="KW-1185">Reference proteome</keyword>
<dbReference type="AlphaFoldDB" id="A0A210R6C6"/>
<dbReference type="GO" id="GO:0005634">
    <property type="term" value="C:nucleus"/>
    <property type="evidence" value="ECO:0007669"/>
    <property type="project" value="TreeGrafter"/>
</dbReference>
<dbReference type="GO" id="GO:0005737">
    <property type="term" value="C:cytoplasm"/>
    <property type="evidence" value="ECO:0007669"/>
    <property type="project" value="TreeGrafter"/>
</dbReference>
<keyword evidence="4 6" id="KW-0863">Zinc-finger</keyword>
<comment type="caution">
    <text evidence="9">The sequence shown here is derived from an EMBL/GenBank/DDBJ whole genome shotgun (WGS) entry which is preliminary data.</text>
</comment>
<dbReference type="FunFam" id="3.30.40.10:FF:000184">
    <property type="entry name" value="Baculoviral IAP repeat containing 2"/>
    <property type="match status" value="1"/>
</dbReference>
<dbReference type="SMART" id="SM00238">
    <property type="entry name" value="BIR"/>
    <property type="match status" value="2"/>
</dbReference>
<comment type="similarity">
    <text evidence="1">Belongs to the IAP family.</text>
</comment>
<evidence type="ECO:0000256" key="6">
    <source>
        <dbReference type="PROSITE-ProRule" id="PRU00175"/>
    </source>
</evidence>
<dbReference type="InterPro" id="IPR013083">
    <property type="entry name" value="Znf_RING/FYVE/PHD"/>
</dbReference>
<feature type="region of interest" description="Disordered" evidence="7">
    <location>
        <begin position="129"/>
        <end position="151"/>
    </location>
</feature>
<dbReference type="SUPFAM" id="SSF57924">
    <property type="entry name" value="Inhibitor of apoptosis (IAP) repeat"/>
    <property type="match status" value="2"/>
</dbReference>
<dbReference type="PROSITE" id="PS50143">
    <property type="entry name" value="BIR_REPEAT_2"/>
    <property type="match status" value="2"/>
</dbReference>
<dbReference type="GO" id="GO:0006915">
    <property type="term" value="P:apoptotic process"/>
    <property type="evidence" value="ECO:0007669"/>
    <property type="project" value="UniProtKB-KW"/>
</dbReference>
<evidence type="ECO:0000259" key="8">
    <source>
        <dbReference type="PROSITE" id="PS50089"/>
    </source>
</evidence>
<evidence type="ECO:0000256" key="7">
    <source>
        <dbReference type="SAM" id="MobiDB-lite"/>
    </source>
</evidence>
<dbReference type="Pfam" id="PF13920">
    <property type="entry name" value="zf-C3HC4_3"/>
    <property type="match status" value="1"/>
</dbReference>
<evidence type="ECO:0000256" key="5">
    <source>
        <dbReference type="ARBA" id="ARBA00022833"/>
    </source>
</evidence>
<dbReference type="InterPro" id="IPR001841">
    <property type="entry name" value="Znf_RING"/>
</dbReference>
<dbReference type="GO" id="GO:0051726">
    <property type="term" value="P:regulation of cell cycle"/>
    <property type="evidence" value="ECO:0007669"/>
    <property type="project" value="TreeGrafter"/>
</dbReference>
<dbReference type="FunFam" id="1.10.1170.10:FF:000002">
    <property type="entry name" value="Baculoviral IAP repeat containing 7"/>
    <property type="match status" value="1"/>
</dbReference>
<keyword evidence="3" id="KW-0479">Metal-binding</keyword>
<protein>
    <submittedName>
        <fullName evidence="9">Baculoviral IAP repeat-containing protein 7-A</fullName>
    </submittedName>
</protein>
<evidence type="ECO:0000313" key="9">
    <source>
        <dbReference type="EMBL" id="OWF56466.1"/>
    </source>
</evidence>
<organism evidence="9 10">
    <name type="scientific">Mizuhopecten yessoensis</name>
    <name type="common">Japanese scallop</name>
    <name type="synonym">Patinopecten yessoensis</name>
    <dbReference type="NCBI Taxonomy" id="6573"/>
    <lineage>
        <taxon>Eukaryota</taxon>
        <taxon>Metazoa</taxon>
        <taxon>Spiralia</taxon>
        <taxon>Lophotrochozoa</taxon>
        <taxon>Mollusca</taxon>
        <taxon>Bivalvia</taxon>
        <taxon>Autobranchia</taxon>
        <taxon>Pteriomorphia</taxon>
        <taxon>Pectinida</taxon>
        <taxon>Pectinoidea</taxon>
        <taxon>Pectinidae</taxon>
        <taxon>Mizuhopecten</taxon>
    </lineage>
</organism>
<feature type="domain" description="RING-type" evidence="8">
    <location>
        <begin position="414"/>
        <end position="449"/>
    </location>
</feature>
<evidence type="ECO:0000256" key="1">
    <source>
        <dbReference type="ARBA" id="ARBA00006672"/>
    </source>
</evidence>
<dbReference type="Proteomes" id="UP000242188">
    <property type="component" value="Unassembled WGS sequence"/>
</dbReference>
<dbReference type="Gene3D" id="1.10.1170.10">
    <property type="entry name" value="Inhibitor Of Apoptosis Protein (2mihbC-IAP-1), Chain A"/>
    <property type="match status" value="2"/>
</dbReference>
<evidence type="ECO:0000256" key="3">
    <source>
        <dbReference type="ARBA" id="ARBA00022723"/>
    </source>
</evidence>
<evidence type="ECO:0000256" key="4">
    <source>
        <dbReference type="ARBA" id="ARBA00022771"/>
    </source>
</evidence>
<proteinExistence type="inferred from homology"/>
<dbReference type="Gene3D" id="3.30.40.10">
    <property type="entry name" value="Zinc/RING finger domain, C3HC4 (zinc finger)"/>
    <property type="match status" value="1"/>
</dbReference>
<reference evidence="9 10" key="1">
    <citation type="journal article" date="2017" name="Nat. Ecol. Evol.">
        <title>Scallop genome provides insights into evolution of bilaterian karyotype and development.</title>
        <authorList>
            <person name="Wang S."/>
            <person name="Zhang J."/>
            <person name="Jiao W."/>
            <person name="Li J."/>
            <person name="Xun X."/>
            <person name="Sun Y."/>
            <person name="Guo X."/>
            <person name="Huan P."/>
            <person name="Dong B."/>
            <person name="Zhang L."/>
            <person name="Hu X."/>
            <person name="Sun X."/>
            <person name="Wang J."/>
            <person name="Zhao C."/>
            <person name="Wang Y."/>
            <person name="Wang D."/>
            <person name="Huang X."/>
            <person name="Wang R."/>
            <person name="Lv J."/>
            <person name="Li Y."/>
            <person name="Zhang Z."/>
            <person name="Liu B."/>
            <person name="Lu W."/>
            <person name="Hui Y."/>
            <person name="Liang J."/>
            <person name="Zhou Z."/>
            <person name="Hou R."/>
            <person name="Li X."/>
            <person name="Liu Y."/>
            <person name="Li H."/>
            <person name="Ning X."/>
            <person name="Lin Y."/>
            <person name="Zhao L."/>
            <person name="Xing Q."/>
            <person name="Dou J."/>
            <person name="Li Y."/>
            <person name="Mao J."/>
            <person name="Guo H."/>
            <person name="Dou H."/>
            <person name="Li T."/>
            <person name="Mu C."/>
            <person name="Jiang W."/>
            <person name="Fu Q."/>
            <person name="Fu X."/>
            <person name="Miao Y."/>
            <person name="Liu J."/>
            <person name="Yu Q."/>
            <person name="Li R."/>
            <person name="Liao H."/>
            <person name="Li X."/>
            <person name="Kong Y."/>
            <person name="Jiang Z."/>
            <person name="Chourrout D."/>
            <person name="Li R."/>
            <person name="Bao Z."/>
        </authorList>
    </citation>
    <scope>NUCLEOTIDE SEQUENCE [LARGE SCALE GENOMIC DNA]</scope>
    <source>
        <strain evidence="9 10">PY_sf001</strain>
    </source>
</reference>
<name>A0A210R6C6_MIZYE</name>
<dbReference type="Pfam" id="PF00653">
    <property type="entry name" value="BIR"/>
    <property type="match status" value="2"/>
</dbReference>
<evidence type="ECO:0000256" key="2">
    <source>
        <dbReference type="ARBA" id="ARBA00022703"/>
    </source>
</evidence>
<dbReference type="CDD" id="cd16713">
    <property type="entry name" value="RING-HC_BIRC2_3_7"/>
    <property type="match status" value="1"/>
</dbReference>
<dbReference type="InterPro" id="IPR050784">
    <property type="entry name" value="IAP"/>
</dbReference>
<dbReference type="PROSITE" id="PS01282">
    <property type="entry name" value="BIR_REPEAT_1"/>
    <property type="match status" value="1"/>
</dbReference>
<sequence>MITSSAKSSIMYPNGILENEPRKPEMADQSRMASFFSYPYTSEVSAFELAEAGFHYDGQNDEVMCRQCGLRYSGWQKGDDPKKLHMKIFPCCPFFQKGKSENVFMDYFQQRNVLFSGACSKPVNVVAERKREDRTKQQHESEPFSGTEESAIIAAPNETQTVEQIDQNNREVLSNTGHDSAGHSDTITIQTSTGSLETVSPKYQQFSVLATRLTSYRHWPQHLKQRPEDLAKAGLFYEGTNDYVRCFHCAGGLREWDPEDDPFYEHARWFPFCPFMKLIKGDKYIMGVQSGTIKPPDVQRDESRQEIDMFEHPAVLSVMELGYNKAILTKAITAYRKRHGTDLCAEKLLPIVWEIEENDDMDVIPEDDITETKQADHNQEERECESTSEDTELTKKGIDELTEENQELREQKICKVCLDEEASIVFLPCGHLVTCPMCASALRKCPVCRTYIRGTVKAIIS</sequence>
<feature type="compositionally biased region" description="Basic and acidic residues" evidence="7">
    <location>
        <begin position="373"/>
        <end position="385"/>
    </location>
</feature>
<dbReference type="PANTHER" id="PTHR10044">
    <property type="entry name" value="INHIBITOR OF APOPTOSIS"/>
    <property type="match status" value="1"/>
</dbReference>
<dbReference type="PANTHER" id="PTHR10044:SF139">
    <property type="entry name" value="DEATH-ASSOCIATED INHIBITOR OF APOPTOSIS 2"/>
    <property type="match status" value="1"/>
</dbReference>
<feature type="compositionally biased region" description="Basic and acidic residues" evidence="7">
    <location>
        <begin position="129"/>
        <end position="142"/>
    </location>
</feature>
<gene>
    <name evidence="9" type="ORF">KP79_PYT12850</name>
</gene>
<dbReference type="GO" id="GO:0008270">
    <property type="term" value="F:zinc ion binding"/>
    <property type="evidence" value="ECO:0007669"/>
    <property type="project" value="UniProtKB-KW"/>
</dbReference>
<keyword evidence="5" id="KW-0862">Zinc</keyword>
<evidence type="ECO:0000313" key="10">
    <source>
        <dbReference type="Proteomes" id="UP000242188"/>
    </source>
</evidence>
<dbReference type="SMART" id="SM00184">
    <property type="entry name" value="RING"/>
    <property type="match status" value="1"/>
</dbReference>
<dbReference type="EMBL" id="NEDP02000192">
    <property type="protein sequence ID" value="OWF56466.1"/>
    <property type="molecule type" value="Genomic_DNA"/>
</dbReference>
<dbReference type="OrthoDB" id="4034597at2759"/>
<dbReference type="CDD" id="cd00022">
    <property type="entry name" value="BIR"/>
    <property type="match status" value="2"/>
</dbReference>
<keyword evidence="2" id="KW-0053">Apoptosis</keyword>
<dbReference type="STRING" id="6573.A0A210R6C6"/>